<keyword evidence="6" id="KW-1185">Reference proteome</keyword>
<evidence type="ECO:0000256" key="1">
    <source>
        <dbReference type="ARBA" id="ARBA00022737"/>
    </source>
</evidence>
<gene>
    <name evidence="5" type="ORF">PFY12_07280</name>
</gene>
<accession>A0ABY7QQI2</accession>
<dbReference type="PANTHER" id="PTHR24198">
    <property type="entry name" value="ANKYRIN REPEAT AND PROTEIN KINASE DOMAIN-CONTAINING PROTEIN"/>
    <property type="match status" value="1"/>
</dbReference>
<protein>
    <submittedName>
        <fullName evidence="5">Ankyrin repeat domain-containing protein</fullName>
    </submittedName>
</protein>
<dbReference type="SMART" id="SM00248">
    <property type="entry name" value="ANK"/>
    <property type="match status" value="2"/>
</dbReference>
<dbReference type="RefSeq" id="WP_271150161.1">
    <property type="nucleotide sequence ID" value="NZ_CP115859.1"/>
</dbReference>
<evidence type="ECO:0000256" key="4">
    <source>
        <dbReference type="SAM" id="SignalP"/>
    </source>
</evidence>
<dbReference type="Proteomes" id="UP001210978">
    <property type="component" value="Chromosome"/>
</dbReference>
<evidence type="ECO:0000313" key="5">
    <source>
        <dbReference type="EMBL" id="WBV61910.1"/>
    </source>
</evidence>
<dbReference type="InterPro" id="IPR036770">
    <property type="entry name" value="Ankyrin_rpt-contain_sf"/>
</dbReference>
<feature type="signal peptide" evidence="4">
    <location>
        <begin position="1"/>
        <end position="22"/>
    </location>
</feature>
<dbReference type="EMBL" id="CP115859">
    <property type="protein sequence ID" value="WBV61910.1"/>
    <property type="molecule type" value="Genomic_DNA"/>
</dbReference>
<dbReference type="InterPro" id="IPR002110">
    <property type="entry name" value="Ankyrin_rpt"/>
</dbReference>
<dbReference type="Pfam" id="PF12796">
    <property type="entry name" value="Ank_2"/>
    <property type="match status" value="1"/>
</dbReference>
<evidence type="ECO:0000256" key="3">
    <source>
        <dbReference type="PROSITE-ProRule" id="PRU00023"/>
    </source>
</evidence>
<dbReference type="PROSITE" id="PS50297">
    <property type="entry name" value="ANK_REP_REGION"/>
    <property type="match status" value="1"/>
</dbReference>
<evidence type="ECO:0000256" key="2">
    <source>
        <dbReference type="ARBA" id="ARBA00023043"/>
    </source>
</evidence>
<dbReference type="PROSITE" id="PS50088">
    <property type="entry name" value="ANK_REPEAT"/>
    <property type="match status" value="1"/>
</dbReference>
<reference evidence="5 6" key="1">
    <citation type="submission" date="2023-01" db="EMBL/GenBank/DDBJ databases">
        <title>Complete genome of Chryseobacterium camelliae VAN22-5A.</title>
        <authorList>
            <person name="Zong G."/>
            <person name="Cao G."/>
        </authorList>
    </citation>
    <scope>NUCLEOTIDE SEQUENCE [LARGE SCALE GENOMIC DNA]</scope>
    <source>
        <strain evidence="5 6">VAN22-5A</strain>
    </source>
</reference>
<proteinExistence type="predicted"/>
<keyword evidence="2 3" id="KW-0040">ANK repeat</keyword>
<feature type="repeat" description="ANK" evidence="3">
    <location>
        <begin position="91"/>
        <end position="123"/>
    </location>
</feature>
<evidence type="ECO:0000313" key="6">
    <source>
        <dbReference type="Proteomes" id="UP001210978"/>
    </source>
</evidence>
<keyword evidence="4" id="KW-0732">Signal</keyword>
<dbReference type="SUPFAM" id="SSF48403">
    <property type="entry name" value="Ankyrin repeat"/>
    <property type="match status" value="1"/>
</dbReference>
<keyword evidence="1" id="KW-0677">Repeat</keyword>
<feature type="chain" id="PRO_5045229476" evidence="4">
    <location>
        <begin position="23"/>
        <end position="144"/>
    </location>
</feature>
<organism evidence="5 6">
    <name type="scientific">Chryseobacterium camelliae</name>
    <dbReference type="NCBI Taxonomy" id="1265445"/>
    <lineage>
        <taxon>Bacteria</taxon>
        <taxon>Pseudomonadati</taxon>
        <taxon>Bacteroidota</taxon>
        <taxon>Flavobacteriia</taxon>
        <taxon>Flavobacteriales</taxon>
        <taxon>Weeksellaceae</taxon>
        <taxon>Chryseobacterium group</taxon>
        <taxon>Chryseobacterium</taxon>
    </lineage>
</organism>
<name>A0ABY7QQI2_9FLAO</name>
<sequence>MKKIITTTLLFGLSLFANGLLAQEMSADQLKTFQTDNVENVQKVFKADDFTKCFQVKGKSYDLFSLSIKLDKKNLFNYFLDNKVDVNKSCSDMTPLMYAAISGQMDIAKLLLKHGAQKDAKDKNGKTAKDHALENKQKTVALIL</sequence>
<dbReference type="PANTHER" id="PTHR24198:SF165">
    <property type="entry name" value="ANKYRIN REPEAT-CONTAINING PROTEIN-RELATED"/>
    <property type="match status" value="1"/>
</dbReference>
<dbReference type="Gene3D" id="1.25.40.20">
    <property type="entry name" value="Ankyrin repeat-containing domain"/>
    <property type="match status" value="1"/>
</dbReference>